<dbReference type="InterPro" id="IPR000073">
    <property type="entry name" value="AB_hydrolase_1"/>
</dbReference>
<dbReference type="OrthoDB" id="2498029at2759"/>
<reference evidence="3" key="1">
    <citation type="journal article" date="2019" name="Environ. Microbiol.">
        <title>Fungal ecological strategies reflected in gene transcription - a case study of two litter decomposers.</title>
        <authorList>
            <person name="Barbi F."/>
            <person name="Kohler A."/>
            <person name="Barry K."/>
            <person name="Baskaran P."/>
            <person name="Daum C."/>
            <person name="Fauchery L."/>
            <person name="Ihrmark K."/>
            <person name="Kuo A."/>
            <person name="LaButti K."/>
            <person name="Lipzen A."/>
            <person name="Morin E."/>
            <person name="Grigoriev I.V."/>
            <person name="Henrissat B."/>
            <person name="Lindahl B."/>
            <person name="Martin F."/>
        </authorList>
    </citation>
    <scope>NUCLEOTIDE SEQUENCE</scope>
    <source>
        <strain evidence="3">JB14</strain>
    </source>
</reference>
<dbReference type="EMBL" id="ML769613">
    <property type="protein sequence ID" value="KAE9391783.1"/>
    <property type="molecule type" value="Genomic_DNA"/>
</dbReference>
<dbReference type="GO" id="GO:0016020">
    <property type="term" value="C:membrane"/>
    <property type="evidence" value="ECO:0007669"/>
    <property type="project" value="TreeGrafter"/>
</dbReference>
<keyword evidence="1" id="KW-0378">Hydrolase</keyword>
<dbReference type="GO" id="GO:0016787">
    <property type="term" value="F:hydrolase activity"/>
    <property type="evidence" value="ECO:0007669"/>
    <property type="project" value="UniProtKB-KW"/>
</dbReference>
<dbReference type="SUPFAM" id="SSF53474">
    <property type="entry name" value="alpha/beta-Hydrolases"/>
    <property type="match status" value="1"/>
</dbReference>
<feature type="domain" description="AB hydrolase-1" evidence="2">
    <location>
        <begin position="31"/>
        <end position="239"/>
    </location>
</feature>
<dbReference type="PRINTS" id="PR00111">
    <property type="entry name" value="ABHYDROLASE"/>
</dbReference>
<gene>
    <name evidence="3" type="ORF">BT96DRAFT_1023914</name>
</gene>
<dbReference type="PANTHER" id="PTHR43798:SF31">
    <property type="entry name" value="AB HYDROLASE SUPERFAMILY PROTEIN YCLE"/>
    <property type="match status" value="1"/>
</dbReference>
<keyword evidence="4" id="KW-1185">Reference proteome</keyword>
<dbReference type="Gene3D" id="3.40.50.1820">
    <property type="entry name" value="alpha/beta hydrolase"/>
    <property type="match status" value="1"/>
</dbReference>
<evidence type="ECO:0000313" key="4">
    <source>
        <dbReference type="Proteomes" id="UP000799118"/>
    </source>
</evidence>
<name>A0A6A4H262_9AGAR</name>
<sequence>MSSQRKSYKLSDDVFISIQEYGKPSSTRPSLVFLHFWGGSSRSYQLLARELGTDLHIIAPDFRGWGESTGPTKPEAYSIPDLACDITSLIPQHVGVSSAGYILVGHSMGGKVAQYIASHSPAPSGLRGLFLIAPAPMGKLQLPEALKEQQKHACDTAQSAQFTFTNFLLSSEDAVSSATLTLLVEDAVKGSDFAKRAWPEYGSAEDYADSYKEITVPVKIVVGAEDRVETPEKHSILQMKTFSAVATACLVVVAVASKITDDPAIATVASQIITNAPTTPTVTETIFPPSTLSTVSCLIC</sequence>
<dbReference type="PANTHER" id="PTHR43798">
    <property type="entry name" value="MONOACYLGLYCEROL LIPASE"/>
    <property type="match status" value="1"/>
</dbReference>
<dbReference type="Proteomes" id="UP000799118">
    <property type="component" value="Unassembled WGS sequence"/>
</dbReference>
<evidence type="ECO:0000313" key="3">
    <source>
        <dbReference type="EMBL" id="KAE9391783.1"/>
    </source>
</evidence>
<dbReference type="AlphaFoldDB" id="A0A6A4H262"/>
<protein>
    <submittedName>
        <fullName evidence="3">Alpha/beta-hydrolase</fullName>
    </submittedName>
</protein>
<dbReference type="InterPro" id="IPR029058">
    <property type="entry name" value="AB_hydrolase_fold"/>
</dbReference>
<organism evidence="3 4">
    <name type="scientific">Gymnopus androsaceus JB14</name>
    <dbReference type="NCBI Taxonomy" id="1447944"/>
    <lineage>
        <taxon>Eukaryota</taxon>
        <taxon>Fungi</taxon>
        <taxon>Dikarya</taxon>
        <taxon>Basidiomycota</taxon>
        <taxon>Agaricomycotina</taxon>
        <taxon>Agaricomycetes</taxon>
        <taxon>Agaricomycetidae</taxon>
        <taxon>Agaricales</taxon>
        <taxon>Marasmiineae</taxon>
        <taxon>Omphalotaceae</taxon>
        <taxon>Gymnopus</taxon>
    </lineage>
</organism>
<evidence type="ECO:0000259" key="2">
    <source>
        <dbReference type="Pfam" id="PF12697"/>
    </source>
</evidence>
<dbReference type="InterPro" id="IPR050266">
    <property type="entry name" value="AB_hydrolase_sf"/>
</dbReference>
<proteinExistence type="predicted"/>
<dbReference type="Pfam" id="PF12697">
    <property type="entry name" value="Abhydrolase_6"/>
    <property type="match status" value="1"/>
</dbReference>
<evidence type="ECO:0000256" key="1">
    <source>
        <dbReference type="ARBA" id="ARBA00022801"/>
    </source>
</evidence>
<accession>A0A6A4H262</accession>